<organism evidence="2 3">
    <name type="scientific">Ambrosiozyma monospora</name>
    <name type="common">Yeast</name>
    <name type="synonym">Endomycopsis monosporus</name>
    <dbReference type="NCBI Taxonomy" id="43982"/>
    <lineage>
        <taxon>Eukaryota</taxon>
        <taxon>Fungi</taxon>
        <taxon>Dikarya</taxon>
        <taxon>Ascomycota</taxon>
        <taxon>Saccharomycotina</taxon>
        <taxon>Pichiomycetes</taxon>
        <taxon>Pichiales</taxon>
        <taxon>Pichiaceae</taxon>
        <taxon>Ambrosiozyma</taxon>
    </lineage>
</organism>
<feature type="transmembrane region" description="Helical" evidence="1">
    <location>
        <begin position="43"/>
        <end position="61"/>
    </location>
</feature>
<proteinExistence type="predicted"/>
<protein>
    <submittedName>
        <fullName evidence="2">Unnamed protein product</fullName>
    </submittedName>
</protein>
<reference evidence="2" key="1">
    <citation type="submission" date="2023-04" db="EMBL/GenBank/DDBJ databases">
        <title>Ambrosiozyma monospora NBRC 1965.</title>
        <authorList>
            <person name="Ichikawa N."/>
            <person name="Sato H."/>
            <person name="Tonouchi N."/>
        </authorList>
    </citation>
    <scope>NUCLEOTIDE SEQUENCE</scope>
    <source>
        <strain evidence="2">NBRC 1965</strain>
    </source>
</reference>
<keyword evidence="1" id="KW-0472">Membrane</keyword>
<accession>A0A9W6YPX3</accession>
<evidence type="ECO:0000313" key="3">
    <source>
        <dbReference type="Proteomes" id="UP001165063"/>
    </source>
</evidence>
<comment type="caution">
    <text evidence="2">The sequence shown here is derived from an EMBL/GenBank/DDBJ whole genome shotgun (WGS) entry which is preliminary data.</text>
</comment>
<sequence>MGWFNSVLRSRLTGENLSNLFIDTTPSLIPIGLRSKKFFGKEITFTLTLLILVVLVVLVVVSGGDGGSASDDAIDVCLGTSLNDENFRICSGLVGAQTLKEKLCTEV</sequence>
<dbReference type="Proteomes" id="UP001165063">
    <property type="component" value="Unassembled WGS sequence"/>
</dbReference>
<gene>
    <name evidence="2" type="ORF">Amon01_000255000</name>
</gene>
<evidence type="ECO:0000256" key="1">
    <source>
        <dbReference type="SAM" id="Phobius"/>
    </source>
</evidence>
<dbReference type="AlphaFoldDB" id="A0A9W6YPX3"/>
<keyword evidence="3" id="KW-1185">Reference proteome</keyword>
<name>A0A9W6YPX3_AMBMO</name>
<keyword evidence="1" id="KW-0812">Transmembrane</keyword>
<evidence type="ECO:0000313" key="2">
    <source>
        <dbReference type="EMBL" id="GMG22178.1"/>
    </source>
</evidence>
<dbReference type="EMBL" id="BSXU01000942">
    <property type="protein sequence ID" value="GMG22178.1"/>
    <property type="molecule type" value="Genomic_DNA"/>
</dbReference>
<keyword evidence="1" id="KW-1133">Transmembrane helix</keyword>